<dbReference type="STRING" id="5454.A0A162VE63"/>
<keyword evidence="2" id="KW-1185">Reference proteome</keyword>
<name>A0A162VE63_DIDRA</name>
<dbReference type="EMBL" id="JYNV01000333">
    <property type="protein sequence ID" value="KZM18396.1"/>
    <property type="molecule type" value="Genomic_DNA"/>
</dbReference>
<accession>A0A162VE63</accession>
<dbReference type="Proteomes" id="UP000076837">
    <property type="component" value="Unassembled WGS sequence"/>
</dbReference>
<dbReference type="OrthoDB" id="3335358at2759"/>
<dbReference type="Pfam" id="PF06108">
    <property type="entry name" value="DUF952"/>
    <property type="match status" value="1"/>
</dbReference>
<dbReference type="SUPFAM" id="SSF56399">
    <property type="entry name" value="ADP-ribosylation"/>
    <property type="match status" value="1"/>
</dbReference>
<reference evidence="1 2" key="1">
    <citation type="journal article" date="2016" name="Sci. Rep.">
        <title>Draft genome sequencing and secretome analysis of fungal phytopathogen Ascochyta rabiei provides insight into the necrotrophic effector repertoire.</title>
        <authorList>
            <person name="Verma S."/>
            <person name="Gazara R.K."/>
            <person name="Nizam S."/>
            <person name="Parween S."/>
            <person name="Chattopadhyay D."/>
            <person name="Verma P.K."/>
        </authorList>
    </citation>
    <scope>NUCLEOTIDE SEQUENCE [LARGE SCALE GENOMIC DNA]</scope>
    <source>
        <strain evidence="1 2">ArDII</strain>
    </source>
</reference>
<sequence>MPAPSPLPTYLYKILPSAPPSPLPDRLPLSDLDRQDGFIHLSTSEQVPGTADRFFGNFTELWLLRLKYSVLEAGTDGDGNVNADNKARIQWDEVGHGAFAHFYGGDMGKGNVQEAIKVEKKGTWAESLKLEW</sequence>
<dbReference type="Gene3D" id="3.20.170.20">
    <property type="entry name" value="Protein of unknown function DUF952"/>
    <property type="match status" value="1"/>
</dbReference>
<gene>
    <name evidence="1" type="ORF">ST47_g10471</name>
</gene>
<proteinExistence type="predicted"/>
<organism evidence="1 2">
    <name type="scientific">Didymella rabiei</name>
    <name type="common">Chickpea ascochyta blight fungus</name>
    <name type="synonym">Mycosphaerella rabiei</name>
    <dbReference type="NCBI Taxonomy" id="5454"/>
    <lineage>
        <taxon>Eukaryota</taxon>
        <taxon>Fungi</taxon>
        <taxon>Dikarya</taxon>
        <taxon>Ascomycota</taxon>
        <taxon>Pezizomycotina</taxon>
        <taxon>Dothideomycetes</taxon>
        <taxon>Pleosporomycetidae</taxon>
        <taxon>Pleosporales</taxon>
        <taxon>Pleosporineae</taxon>
        <taxon>Didymellaceae</taxon>
        <taxon>Ascochyta</taxon>
    </lineage>
</organism>
<dbReference type="InterPro" id="IPR009297">
    <property type="entry name" value="DUF952"/>
</dbReference>
<comment type="caution">
    <text evidence="1">The sequence shown here is derived from an EMBL/GenBank/DDBJ whole genome shotgun (WGS) entry which is preliminary data.</text>
</comment>
<evidence type="ECO:0000313" key="1">
    <source>
        <dbReference type="EMBL" id="KZM18396.1"/>
    </source>
</evidence>
<evidence type="ECO:0000313" key="2">
    <source>
        <dbReference type="Proteomes" id="UP000076837"/>
    </source>
</evidence>
<dbReference type="AlphaFoldDB" id="A0A162VE63"/>
<dbReference type="PANTHER" id="PTHR34129">
    <property type="entry name" value="BLR1139 PROTEIN"/>
    <property type="match status" value="1"/>
</dbReference>
<protein>
    <submittedName>
        <fullName evidence="1">Uncharacterized protein</fullName>
    </submittedName>
</protein>
<dbReference type="PANTHER" id="PTHR34129:SF1">
    <property type="entry name" value="DUF952 DOMAIN-CONTAINING PROTEIN"/>
    <property type="match status" value="1"/>
</dbReference>